<protein>
    <recommendedName>
        <fullName evidence="12">Cardiolipin synthase</fullName>
        <ecNumber evidence="12">2.7.8.-</ecNumber>
    </recommendedName>
</protein>
<sequence length="477" mass="53455">MDHFFWSILIGAVAFLSLAGGVHALLFKRDPRSALGWIVVCLTLPIAGSVFYWAMGVNRIHRKARQWLESGRRVAGWDRFASTPQIPRAFALPENAKHLSELMTLADRVVIAPLIEGNRLTPLVNGDAAYPAMLEAIRTAQKSVHISTYIFDADSVGRSFVEALIDVASRGVDVRLIVDSLGEKYSRPLVRDFFQGSKVQVGRFLPLRYGGYVNLRTHRKILVVDGSVAFTGGMNIGGRHMVANPVCRQPVVDMHFKVEGPIVAYLQRVFLEDWYFVAKELVSAPVYFPKLEVKGNALVRSVSDGPDKEFRKLLWLILGGLSCARQSVRIMTPYFIPDRPLISALVTAAMRGVEVTLVLPEKNNLPFVHWASKAYLWEILQHGVKIYYQPAPFVHTKLFLIDDIWALIGSANLDPRSLRLNFELNLEVYDTEFASILVAHFADAIAVSREVTLAEVDGRPLREKIRDCAAKLFSPYL</sequence>
<dbReference type="Pfam" id="PF13091">
    <property type="entry name" value="PLDc_2"/>
    <property type="match status" value="2"/>
</dbReference>
<evidence type="ECO:0000256" key="13">
    <source>
        <dbReference type="SAM" id="Phobius"/>
    </source>
</evidence>
<accession>A0AAW4L4X5</accession>
<dbReference type="GO" id="GO:0032049">
    <property type="term" value="P:cardiolipin biosynthetic process"/>
    <property type="evidence" value="ECO:0007669"/>
    <property type="project" value="UniProtKB-UniRule"/>
</dbReference>
<dbReference type="GO" id="GO:0008808">
    <property type="term" value="F:cardiolipin synthase activity"/>
    <property type="evidence" value="ECO:0007669"/>
    <property type="project" value="UniProtKB-UniRule"/>
</dbReference>
<dbReference type="InterPro" id="IPR022924">
    <property type="entry name" value="Cardiolipin_synthase"/>
</dbReference>
<organism evidence="15 16">
    <name type="scientific">Geoanaerobacter pelophilus</name>
    <dbReference type="NCBI Taxonomy" id="60036"/>
    <lineage>
        <taxon>Bacteria</taxon>
        <taxon>Pseudomonadati</taxon>
        <taxon>Thermodesulfobacteriota</taxon>
        <taxon>Desulfuromonadia</taxon>
        <taxon>Geobacterales</taxon>
        <taxon>Geobacteraceae</taxon>
        <taxon>Geoanaerobacter</taxon>
    </lineage>
</organism>
<feature type="transmembrane region" description="Helical" evidence="13">
    <location>
        <begin position="34"/>
        <end position="55"/>
    </location>
</feature>
<dbReference type="InterPro" id="IPR027379">
    <property type="entry name" value="CLS_N"/>
</dbReference>
<dbReference type="Proteomes" id="UP000811899">
    <property type="component" value="Unassembled WGS sequence"/>
</dbReference>
<dbReference type="EMBL" id="JAHCVJ010000005">
    <property type="protein sequence ID" value="MBT0665207.1"/>
    <property type="molecule type" value="Genomic_DNA"/>
</dbReference>
<dbReference type="EC" id="2.7.8.-" evidence="12"/>
<evidence type="ECO:0000313" key="16">
    <source>
        <dbReference type="Proteomes" id="UP000811899"/>
    </source>
</evidence>
<evidence type="ECO:0000313" key="15">
    <source>
        <dbReference type="EMBL" id="MBT0665207.1"/>
    </source>
</evidence>
<evidence type="ECO:0000256" key="3">
    <source>
        <dbReference type="ARBA" id="ARBA00022516"/>
    </source>
</evidence>
<keyword evidence="3" id="KW-0444">Lipid biosynthesis</keyword>
<keyword evidence="16" id="KW-1185">Reference proteome</keyword>
<evidence type="ECO:0000256" key="9">
    <source>
        <dbReference type="ARBA" id="ARBA00023136"/>
    </source>
</evidence>
<keyword evidence="7 13" id="KW-1133">Transmembrane helix</keyword>
<keyword evidence="6" id="KW-0677">Repeat</keyword>
<evidence type="ECO:0000256" key="5">
    <source>
        <dbReference type="ARBA" id="ARBA00022692"/>
    </source>
</evidence>
<keyword evidence="8" id="KW-0443">Lipid metabolism</keyword>
<evidence type="ECO:0000256" key="6">
    <source>
        <dbReference type="ARBA" id="ARBA00022737"/>
    </source>
</evidence>
<keyword evidence="9 13" id="KW-0472">Membrane</keyword>
<reference evidence="15 16" key="1">
    <citation type="submission" date="2021-05" db="EMBL/GenBank/DDBJ databases">
        <title>The draft genome of Geobacter pelophilus DSM 12255.</title>
        <authorList>
            <person name="Xu Z."/>
            <person name="Masuda Y."/>
            <person name="Itoh H."/>
            <person name="Senoo K."/>
        </authorList>
    </citation>
    <scope>NUCLEOTIDE SEQUENCE [LARGE SCALE GENOMIC DNA]</scope>
    <source>
        <strain evidence="15 16">DSM 12255</strain>
    </source>
</reference>
<dbReference type="CDD" id="cd09157">
    <property type="entry name" value="PLDc_CLS_unchar2_1"/>
    <property type="match status" value="1"/>
</dbReference>
<keyword evidence="11" id="KW-1208">Phospholipid metabolism</keyword>
<name>A0AAW4L4X5_9BACT</name>
<evidence type="ECO:0000256" key="2">
    <source>
        <dbReference type="ARBA" id="ARBA00022475"/>
    </source>
</evidence>
<dbReference type="GO" id="GO:0005886">
    <property type="term" value="C:plasma membrane"/>
    <property type="evidence" value="ECO:0007669"/>
    <property type="project" value="UniProtKB-SubCell"/>
</dbReference>
<dbReference type="SMART" id="SM00155">
    <property type="entry name" value="PLDc"/>
    <property type="match status" value="2"/>
</dbReference>
<evidence type="ECO:0000256" key="1">
    <source>
        <dbReference type="ARBA" id="ARBA00004651"/>
    </source>
</evidence>
<dbReference type="SUPFAM" id="SSF56024">
    <property type="entry name" value="Phospholipase D/nuclease"/>
    <property type="match status" value="2"/>
</dbReference>
<dbReference type="RefSeq" id="WP_214171981.1">
    <property type="nucleotide sequence ID" value="NZ_JAHCVJ010000005.1"/>
</dbReference>
<keyword evidence="4" id="KW-0808">Transferase</keyword>
<feature type="domain" description="PLD phosphodiesterase" evidence="14">
    <location>
        <begin position="213"/>
        <end position="240"/>
    </location>
</feature>
<dbReference type="CDD" id="cd09163">
    <property type="entry name" value="PLDc_CLS_unchar2_2"/>
    <property type="match status" value="1"/>
</dbReference>
<dbReference type="NCBIfam" id="TIGR04265">
    <property type="entry name" value="bac_cardiolipin"/>
    <property type="match status" value="1"/>
</dbReference>
<evidence type="ECO:0000256" key="8">
    <source>
        <dbReference type="ARBA" id="ARBA00023098"/>
    </source>
</evidence>
<dbReference type="InterPro" id="IPR001736">
    <property type="entry name" value="PLipase_D/transphosphatidylase"/>
</dbReference>
<gene>
    <name evidence="15" type="primary">cls</name>
    <name evidence="15" type="ORF">KI809_12945</name>
</gene>
<evidence type="ECO:0000256" key="7">
    <source>
        <dbReference type="ARBA" id="ARBA00022989"/>
    </source>
</evidence>
<dbReference type="AlphaFoldDB" id="A0AAW4L4X5"/>
<evidence type="ECO:0000256" key="10">
    <source>
        <dbReference type="ARBA" id="ARBA00023209"/>
    </source>
</evidence>
<dbReference type="InterPro" id="IPR025202">
    <property type="entry name" value="PLD-like_dom"/>
</dbReference>
<dbReference type="Gene3D" id="3.30.870.10">
    <property type="entry name" value="Endonuclease Chain A"/>
    <property type="match status" value="2"/>
</dbReference>
<comment type="caution">
    <text evidence="15">The sequence shown here is derived from an EMBL/GenBank/DDBJ whole genome shotgun (WGS) entry which is preliminary data.</text>
</comment>
<proteinExistence type="predicted"/>
<comment type="subcellular location">
    <subcellularLocation>
        <location evidence="1">Cell membrane</location>
        <topology evidence="1">Multi-pass membrane protein</topology>
    </subcellularLocation>
</comment>
<dbReference type="PANTHER" id="PTHR21248">
    <property type="entry name" value="CARDIOLIPIN SYNTHASE"/>
    <property type="match status" value="1"/>
</dbReference>
<keyword evidence="2" id="KW-1003">Cell membrane</keyword>
<keyword evidence="10" id="KW-0594">Phospholipid biosynthesis</keyword>
<keyword evidence="5 13" id="KW-0812">Transmembrane</keyword>
<dbReference type="PROSITE" id="PS50035">
    <property type="entry name" value="PLD"/>
    <property type="match status" value="2"/>
</dbReference>
<evidence type="ECO:0000256" key="11">
    <source>
        <dbReference type="ARBA" id="ARBA00023264"/>
    </source>
</evidence>
<dbReference type="PANTHER" id="PTHR21248:SF22">
    <property type="entry name" value="PHOSPHOLIPASE D"/>
    <property type="match status" value="1"/>
</dbReference>
<evidence type="ECO:0000259" key="14">
    <source>
        <dbReference type="PROSITE" id="PS50035"/>
    </source>
</evidence>
<dbReference type="Pfam" id="PF13396">
    <property type="entry name" value="PLDc_N"/>
    <property type="match status" value="1"/>
</dbReference>
<evidence type="ECO:0000256" key="4">
    <source>
        <dbReference type="ARBA" id="ARBA00022679"/>
    </source>
</evidence>
<feature type="domain" description="PLD phosphodiesterase" evidence="14">
    <location>
        <begin position="390"/>
        <end position="417"/>
    </location>
</feature>
<evidence type="ECO:0000256" key="12">
    <source>
        <dbReference type="NCBIfam" id="TIGR04265"/>
    </source>
</evidence>